<accession>A0A1I1LD68</accession>
<dbReference type="PANTHER" id="PTHR32125">
    <property type="entry name" value="2-C-METHYL-D-ERYTHRITOL 4-PHOSPHATE CYTIDYLYLTRANSFERASE, CHLOROPLASTIC"/>
    <property type="match status" value="1"/>
</dbReference>
<organism evidence="4 5">
    <name type="scientific">Flexibacter flexilis DSM 6793</name>
    <dbReference type="NCBI Taxonomy" id="927664"/>
    <lineage>
        <taxon>Bacteria</taxon>
        <taxon>Pseudomonadati</taxon>
        <taxon>Bacteroidota</taxon>
        <taxon>Cytophagia</taxon>
        <taxon>Cytophagales</taxon>
        <taxon>Flexibacteraceae</taxon>
        <taxon>Flexibacter</taxon>
    </lineage>
</organism>
<comment type="similarity">
    <text evidence="3">Belongs to the IspD/TarI cytidylyltransferase family. IspD subfamily.</text>
</comment>
<comment type="function">
    <text evidence="3">Catalyzes the formation of 4-diphosphocytidyl-2-C-methyl-D-erythritol from CTP and 2-C-methyl-D-erythritol 4-phosphate (MEP).</text>
</comment>
<keyword evidence="3" id="KW-0414">Isoprene biosynthesis</keyword>
<dbReference type="NCBIfam" id="TIGR00453">
    <property type="entry name" value="ispD"/>
    <property type="match status" value="1"/>
</dbReference>
<dbReference type="OrthoDB" id="9806837at2"/>
<dbReference type="STRING" id="927664.SAMN05421780_108100"/>
<protein>
    <recommendedName>
        <fullName evidence="3">2-C-methyl-D-erythritol 4-phosphate cytidylyltransferase</fullName>
        <ecNumber evidence="3">2.7.7.60</ecNumber>
    </recommendedName>
    <alternativeName>
        <fullName evidence="3">4-diphosphocytidyl-2C-methyl-D-erythritol synthase</fullName>
    </alternativeName>
    <alternativeName>
        <fullName evidence="3">MEP cytidylyltransferase</fullName>
        <shortName evidence="3">MCT</shortName>
    </alternativeName>
</protein>
<dbReference type="Proteomes" id="UP000199514">
    <property type="component" value="Unassembled WGS sequence"/>
</dbReference>
<evidence type="ECO:0000256" key="2">
    <source>
        <dbReference type="ARBA" id="ARBA00022695"/>
    </source>
</evidence>
<dbReference type="InterPro" id="IPR029044">
    <property type="entry name" value="Nucleotide-diphossugar_trans"/>
</dbReference>
<feature type="site" description="Transition state stabilizer" evidence="3">
    <location>
        <position position="23"/>
    </location>
</feature>
<dbReference type="UniPathway" id="UPA00056">
    <property type="reaction ID" value="UER00093"/>
</dbReference>
<dbReference type="GO" id="GO:0019288">
    <property type="term" value="P:isopentenyl diphosphate biosynthetic process, methylerythritol 4-phosphate pathway"/>
    <property type="evidence" value="ECO:0007669"/>
    <property type="project" value="UniProtKB-UniRule"/>
</dbReference>
<dbReference type="InterPro" id="IPR034683">
    <property type="entry name" value="IspD/TarI"/>
</dbReference>
<feature type="site" description="Positions MEP for the nucleophilic attack" evidence="3">
    <location>
        <position position="210"/>
    </location>
</feature>
<dbReference type="SUPFAM" id="SSF53448">
    <property type="entry name" value="Nucleotide-diphospho-sugar transferases"/>
    <property type="match status" value="1"/>
</dbReference>
<dbReference type="Gene3D" id="3.90.550.10">
    <property type="entry name" value="Spore Coat Polysaccharide Biosynthesis Protein SpsA, Chain A"/>
    <property type="match status" value="1"/>
</dbReference>
<comment type="catalytic activity">
    <reaction evidence="3">
        <text>2-C-methyl-D-erythritol 4-phosphate + CTP + H(+) = 4-CDP-2-C-methyl-D-erythritol + diphosphate</text>
        <dbReference type="Rhea" id="RHEA:13429"/>
        <dbReference type="ChEBI" id="CHEBI:15378"/>
        <dbReference type="ChEBI" id="CHEBI:33019"/>
        <dbReference type="ChEBI" id="CHEBI:37563"/>
        <dbReference type="ChEBI" id="CHEBI:57823"/>
        <dbReference type="ChEBI" id="CHEBI:58262"/>
        <dbReference type="EC" id="2.7.7.60"/>
    </reaction>
</comment>
<proteinExistence type="inferred from homology"/>
<dbReference type="EMBL" id="FOLE01000008">
    <property type="protein sequence ID" value="SFC68958.1"/>
    <property type="molecule type" value="Genomic_DNA"/>
</dbReference>
<keyword evidence="1 3" id="KW-0808">Transferase</keyword>
<evidence type="ECO:0000256" key="1">
    <source>
        <dbReference type="ARBA" id="ARBA00022679"/>
    </source>
</evidence>
<dbReference type="FunFam" id="3.90.550.10:FF:000003">
    <property type="entry name" value="2-C-methyl-D-erythritol 4-phosphate cytidylyltransferase"/>
    <property type="match status" value="1"/>
</dbReference>
<sequence>MNNRYAVIVAGGSGSRMQSQTPKQFIAVRQLPVLMHTLHRFAQHVLPQKIRLVLPAAHFQTWNELCAQYNFSLPVQVVEGGNSRFQSVRNGLKTIENSSSEALVAIHDGVRPLVSGQVIEQCFEQAQIYGNAVASVALKDSIRQILPDGASQAVDRQLFRLVQTPQTFALPLIAAAYDVEETAFFTDDASVAEAYGATIRLVEGNYENIKITTPEDLAIAEAFLN</sequence>
<dbReference type="AlphaFoldDB" id="A0A1I1LD68"/>
<keyword evidence="2 3" id="KW-0548">Nucleotidyltransferase</keyword>
<dbReference type="NCBIfam" id="NF001186">
    <property type="entry name" value="PRK00155.2-3"/>
    <property type="match status" value="1"/>
</dbReference>
<evidence type="ECO:0000256" key="3">
    <source>
        <dbReference type="HAMAP-Rule" id="MF_00108"/>
    </source>
</evidence>
<gene>
    <name evidence="3" type="primary">ispD</name>
    <name evidence="4" type="ORF">SAMN05421780_108100</name>
</gene>
<comment type="pathway">
    <text evidence="3">Isoprenoid biosynthesis; isopentenyl diphosphate biosynthesis via DXP pathway; isopentenyl diphosphate from 1-deoxy-D-xylulose 5-phosphate: step 2/6.</text>
</comment>
<dbReference type="RefSeq" id="WP_091513948.1">
    <property type="nucleotide sequence ID" value="NZ_FOLE01000008.1"/>
</dbReference>
<dbReference type="InterPro" id="IPR050088">
    <property type="entry name" value="IspD/TarI_cytidylyltransf_bact"/>
</dbReference>
<dbReference type="InterPro" id="IPR001228">
    <property type="entry name" value="IspD"/>
</dbReference>
<dbReference type="GO" id="GO:0050518">
    <property type="term" value="F:2-C-methyl-D-erythritol 4-phosphate cytidylyltransferase activity"/>
    <property type="evidence" value="ECO:0007669"/>
    <property type="project" value="UniProtKB-UniRule"/>
</dbReference>
<feature type="site" description="Transition state stabilizer" evidence="3">
    <location>
        <position position="16"/>
    </location>
</feature>
<dbReference type="HAMAP" id="MF_00108">
    <property type="entry name" value="IspD"/>
    <property type="match status" value="1"/>
</dbReference>
<dbReference type="EC" id="2.7.7.60" evidence="3"/>
<dbReference type="Pfam" id="PF01128">
    <property type="entry name" value="IspD"/>
    <property type="match status" value="1"/>
</dbReference>
<evidence type="ECO:0000313" key="4">
    <source>
        <dbReference type="EMBL" id="SFC68958.1"/>
    </source>
</evidence>
<feature type="site" description="Positions MEP for the nucleophilic attack" evidence="3">
    <location>
        <position position="156"/>
    </location>
</feature>
<reference evidence="4 5" key="1">
    <citation type="submission" date="2016-10" db="EMBL/GenBank/DDBJ databases">
        <authorList>
            <person name="de Groot N.N."/>
        </authorList>
    </citation>
    <scope>NUCLEOTIDE SEQUENCE [LARGE SCALE GENOMIC DNA]</scope>
    <source>
        <strain evidence="4 5">DSM 6793</strain>
    </source>
</reference>
<name>A0A1I1LD68_9BACT</name>
<dbReference type="PANTHER" id="PTHR32125:SF4">
    <property type="entry name" value="2-C-METHYL-D-ERYTHRITOL 4-PHOSPHATE CYTIDYLYLTRANSFERASE, CHLOROPLASTIC"/>
    <property type="match status" value="1"/>
</dbReference>
<evidence type="ECO:0000313" key="5">
    <source>
        <dbReference type="Proteomes" id="UP000199514"/>
    </source>
</evidence>
<keyword evidence="5" id="KW-1185">Reference proteome</keyword>
<dbReference type="CDD" id="cd02516">
    <property type="entry name" value="CDP-ME_synthetase"/>
    <property type="match status" value="1"/>
</dbReference>